<proteinExistence type="predicted"/>
<dbReference type="OrthoDB" id="9914095at2"/>
<dbReference type="Proteomes" id="UP000077339">
    <property type="component" value="Unassembled WGS sequence"/>
</dbReference>
<name>A0A176K452_9BACT</name>
<dbReference type="RefSeq" id="WP_068345581.1">
    <property type="nucleotide sequence ID" value="NZ_JFHK01000002.1"/>
</dbReference>
<evidence type="ECO:0000313" key="1">
    <source>
        <dbReference type="EMBL" id="OAA31897.1"/>
    </source>
</evidence>
<dbReference type="STRING" id="1453497.AT15_03475"/>
<reference evidence="1 2" key="1">
    <citation type="submission" date="2014-02" db="EMBL/GenBank/DDBJ databases">
        <title>Kosmotoga genome sequencing.</title>
        <authorList>
            <person name="Pollo S.M."/>
            <person name="Charchuk R."/>
            <person name="Nesbo C.L."/>
        </authorList>
    </citation>
    <scope>NUCLEOTIDE SEQUENCE [LARGE SCALE GENOMIC DNA]</scope>
    <source>
        <strain evidence="1 2">S304</strain>
    </source>
</reference>
<sequence length="86" mass="9873">MLIFLALMSAYSLSLVKESSAIVRLRLESAKKLITVDSALKLLDFSKEYKEAVTINLNGYFIRTYKDGSKWYVEIVKNGIREVYSE</sequence>
<gene>
    <name evidence="1" type="ORF">AT15_03475</name>
</gene>
<organism evidence="1 2">
    <name type="scientific">Kosmotoga arenicorallina S304</name>
    <dbReference type="NCBI Taxonomy" id="1453497"/>
    <lineage>
        <taxon>Bacteria</taxon>
        <taxon>Thermotogati</taxon>
        <taxon>Thermotogota</taxon>
        <taxon>Thermotogae</taxon>
        <taxon>Kosmotogales</taxon>
        <taxon>Kosmotogaceae</taxon>
        <taxon>Kosmotoga</taxon>
    </lineage>
</organism>
<evidence type="ECO:0000313" key="2">
    <source>
        <dbReference type="Proteomes" id="UP000077339"/>
    </source>
</evidence>
<protein>
    <submittedName>
        <fullName evidence="1">Uncharacterized protein</fullName>
    </submittedName>
</protein>
<keyword evidence="2" id="KW-1185">Reference proteome</keyword>
<comment type="caution">
    <text evidence="1">The sequence shown here is derived from an EMBL/GenBank/DDBJ whole genome shotgun (WGS) entry which is preliminary data.</text>
</comment>
<dbReference type="AlphaFoldDB" id="A0A176K452"/>
<accession>A0A176K452</accession>
<dbReference type="EMBL" id="JFHK01000002">
    <property type="protein sequence ID" value="OAA31897.1"/>
    <property type="molecule type" value="Genomic_DNA"/>
</dbReference>
<dbReference type="PATRIC" id="fig|1453497.3.peg.686"/>